<dbReference type="InterPro" id="IPR011990">
    <property type="entry name" value="TPR-like_helical_dom_sf"/>
</dbReference>
<dbReference type="GO" id="GO:0009451">
    <property type="term" value="P:RNA modification"/>
    <property type="evidence" value="ECO:0007669"/>
    <property type="project" value="InterPro"/>
</dbReference>
<gene>
    <name evidence="4" type="ORF">AQUCO_00201200v1</name>
</gene>
<evidence type="ECO:0000256" key="1">
    <source>
        <dbReference type="ARBA" id="ARBA00006643"/>
    </source>
</evidence>
<dbReference type="FunFam" id="1.25.40.10:FF:000333">
    <property type="entry name" value="Pentatricopeptide repeat-containing protein"/>
    <property type="match status" value="1"/>
</dbReference>
<dbReference type="InParanoid" id="A0A2G5F6R2"/>
<comment type="similarity">
    <text evidence="1">Belongs to the PPR family. PCMP-H subfamily.</text>
</comment>
<keyword evidence="2" id="KW-0677">Repeat</keyword>
<feature type="repeat" description="PPR" evidence="3">
    <location>
        <begin position="403"/>
        <end position="437"/>
    </location>
</feature>
<feature type="repeat" description="PPR" evidence="3">
    <location>
        <begin position="133"/>
        <end position="167"/>
    </location>
</feature>
<evidence type="ECO:0000256" key="2">
    <source>
        <dbReference type="ARBA" id="ARBA00022737"/>
    </source>
</evidence>
<reference evidence="4 5" key="1">
    <citation type="submission" date="2017-09" db="EMBL/GenBank/DDBJ databases">
        <title>WGS assembly of Aquilegia coerulea Goldsmith.</title>
        <authorList>
            <person name="Hodges S."/>
            <person name="Kramer E."/>
            <person name="Nordborg M."/>
            <person name="Tomkins J."/>
            <person name="Borevitz J."/>
            <person name="Derieg N."/>
            <person name="Yan J."/>
            <person name="Mihaltcheva S."/>
            <person name="Hayes R.D."/>
            <person name="Rokhsar D."/>
        </authorList>
    </citation>
    <scope>NUCLEOTIDE SEQUENCE [LARGE SCALE GENOMIC DNA]</scope>
    <source>
        <strain evidence="5">cv. Goldsmith</strain>
    </source>
</reference>
<feature type="repeat" description="PPR" evidence="3">
    <location>
        <begin position="368"/>
        <end position="402"/>
    </location>
</feature>
<dbReference type="FunFam" id="1.25.40.10:FF:000184">
    <property type="entry name" value="Pentatricopeptide repeat-containing protein, chloroplastic"/>
    <property type="match status" value="1"/>
</dbReference>
<dbReference type="Pfam" id="PF13041">
    <property type="entry name" value="PPR_2"/>
    <property type="match status" value="3"/>
</dbReference>
<dbReference type="FunCoup" id="A0A2G5F6R2">
    <property type="interactions" value="304"/>
</dbReference>
<evidence type="ECO:0000256" key="3">
    <source>
        <dbReference type="PROSITE-ProRule" id="PRU00708"/>
    </source>
</evidence>
<evidence type="ECO:0000313" key="4">
    <source>
        <dbReference type="EMBL" id="PIA63683.1"/>
    </source>
</evidence>
<organism evidence="4 5">
    <name type="scientific">Aquilegia coerulea</name>
    <name type="common">Rocky mountain columbine</name>
    <dbReference type="NCBI Taxonomy" id="218851"/>
    <lineage>
        <taxon>Eukaryota</taxon>
        <taxon>Viridiplantae</taxon>
        <taxon>Streptophyta</taxon>
        <taxon>Embryophyta</taxon>
        <taxon>Tracheophyta</taxon>
        <taxon>Spermatophyta</taxon>
        <taxon>Magnoliopsida</taxon>
        <taxon>Ranunculales</taxon>
        <taxon>Ranunculaceae</taxon>
        <taxon>Thalictroideae</taxon>
        <taxon>Aquilegia</taxon>
    </lineage>
</organism>
<dbReference type="FunFam" id="1.25.40.10:FF:000470">
    <property type="entry name" value="Pentatricopeptide repeat-containing protein At5g66520"/>
    <property type="match status" value="1"/>
</dbReference>
<dbReference type="Pfam" id="PF20431">
    <property type="entry name" value="E_motif"/>
    <property type="match status" value="1"/>
</dbReference>
<evidence type="ECO:0008006" key="6">
    <source>
        <dbReference type="Google" id="ProtNLM"/>
    </source>
</evidence>
<dbReference type="NCBIfam" id="TIGR00756">
    <property type="entry name" value="PPR"/>
    <property type="match status" value="6"/>
</dbReference>
<dbReference type="InterPro" id="IPR002885">
    <property type="entry name" value="PPR_rpt"/>
</dbReference>
<sequence length="590" mass="66206">ARSAKKKKYEGISLKGALNSFREVKKYISGPLPNGPLENSSPQNSFLLESQILNHYRVTTENSNPNQIIQTLITHRDQCKSMIELKQIHALTITLGLSEDHTFVSKILSFSAISNTGNIDYSYQFFTHLSNPRIFHWNTIIRGFSKSKNPNKTISVFNSMLRNGVLPDYLTFPFLGKACARLSSLRLGLGLHSCIFKTGFEFDLYVRNSLIHMYASCGDIISAKNLFDDMPHRNSVSWNSIIDGYAKCGDMVSAREIFELMPGRDVVSWSCMIDGYVKSGDHRDALEIFERMRFSGIKANEVTMVSVLCACAHLGALEQGKTMHKYVEDNGLPMTLVLRTSLVDMYAKCGSILEAFSVFHGLCSSRSDVLLWNAIIGGLATHGYVMESLELFTEMQKTKVTPDEITYLCLLNACAHGGLVKEAWYFFNSLSIHGMTPMLEHYACMVDVLGRAGHLDDAYEFLNKMPVEPTASMLGALLSGCMNHGRVDIGEIVGKRLIELEPEHDGRYVGLSNVYAIARRWEDAKTLRKTMEKKGVKKTPGFSSVEVDGKLHKFIAHDKTHPRWTQLYSMLNVIAEEMKLDCNSKIRGHS</sequence>
<dbReference type="InterPro" id="IPR046848">
    <property type="entry name" value="E_motif"/>
</dbReference>
<protein>
    <recommendedName>
        <fullName evidence="6">Pentacotripeptide-repeat region of PRORP domain-containing protein</fullName>
    </recommendedName>
</protein>
<dbReference type="Pfam" id="PF01535">
    <property type="entry name" value="PPR"/>
    <property type="match status" value="3"/>
</dbReference>
<dbReference type="PANTHER" id="PTHR47926">
    <property type="entry name" value="PENTATRICOPEPTIDE REPEAT-CONTAINING PROTEIN"/>
    <property type="match status" value="1"/>
</dbReference>
<accession>A0A2G5F6R2</accession>
<dbReference type="InterPro" id="IPR046960">
    <property type="entry name" value="PPR_At4g14850-like_plant"/>
</dbReference>
<dbReference type="STRING" id="218851.A0A2G5F6R2"/>
<feature type="repeat" description="PPR" evidence="3">
    <location>
        <begin position="265"/>
        <end position="299"/>
    </location>
</feature>
<evidence type="ECO:0000313" key="5">
    <source>
        <dbReference type="Proteomes" id="UP000230069"/>
    </source>
</evidence>
<dbReference type="AlphaFoldDB" id="A0A2G5F6R2"/>
<name>A0A2G5F6R2_AQUCA</name>
<dbReference type="PANTHER" id="PTHR47926:SF483">
    <property type="entry name" value="TETRATRICOPEPTIDE-LIKE HELICAL DOMAIN SUPERFAMILY"/>
    <property type="match status" value="1"/>
</dbReference>
<feature type="non-terminal residue" evidence="4">
    <location>
        <position position="1"/>
    </location>
</feature>
<dbReference type="Proteomes" id="UP000230069">
    <property type="component" value="Unassembled WGS sequence"/>
</dbReference>
<proteinExistence type="inferred from homology"/>
<feature type="repeat" description="PPR" evidence="3">
    <location>
        <begin position="234"/>
        <end position="264"/>
    </location>
</feature>
<dbReference type="PROSITE" id="PS51375">
    <property type="entry name" value="PPR"/>
    <property type="match status" value="5"/>
</dbReference>
<keyword evidence="5" id="KW-1185">Reference proteome</keyword>
<dbReference type="Gene3D" id="1.25.40.10">
    <property type="entry name" value="Tetratricopeptide repeat domain"/>
    <property type="match status" value="3"/>
</dbReference>
<feature type="non-terminal residue" evidence="4">
    <location>
        <position position="590"/>
    </location>
</feature>
<dbReference type="GO" id="GO:0003723">
    <property type="term" value="F:RNA binding"/>
    <property type="evidence" value="ECO:0007669"/>
    <property type="project" value="InterPro"/>
</dbReference>
<dbReference type="OrthoDB" id="185373at2759"/>
<dbReference type="EMBL" id="KZ305019">
    <property type="protein sequence ID" value="PIA63683.1"/>
    <property type="molecule type" value="Genomic_DNA"/>
</dbReference>